<evidence type="ECO:0000313" key="2">
    <source>
        <dbReference type="EMBL" id="GAG43571.1"/>
    </source>
</evidence>
<dbReference type="GO" id="GO:0006508">
    <property type="term" value="P:proteolysis"/>
    <property type="evidence" value="ECO:0007669"/>
    <property type="project" value="InterPro"/>
</dbReference>
<evidence type="ECO:0000259" key="1">
    <source>
        <dbReference type="Pfam" id="PF01364"/>
    </source>
</evidence>
<dbReference type="AlphaFoldDB" id="X0Z4W9"/>
<gene>
    <name evidence="2" type="ORF">S01H1_78122</name>
</gene>
<dbReference type="Pfam" id="PF01364">
    <property type="entry name" value="Peptidase_C25"/>
    <property type="match status" value="1"/>
</dbReference>
<sequence>VMVDKIFSYESTLNTKSWEKNILFIADDQTEAYEAVFETMNDDAAAMIPAGLNAPFKGYLNDYLVAADLTAEIKTKINAGSLMVNYSGHGAVQIWANESIFENTDIATLTNDGMYPFFISMSCLTGHFIYPETWGYPSMAEVLLRSANKGAVAALMPTAMTTTAGQHILNTALFEAIFTEDIRALGPAVAAAKQTLLANGASAYQEDSETFLLFGDPAMVLKVPLPRRPSG</sequence>
<protein>
    <recommendedName>
        <fullName evidence="1">Gingipain domain-containing protein</fullName>
    </recommendedName>
</protein>
<dbReference type="SUPFAM" id="SSF52129">
    <property type="entry name" value="Caspase-like"/>
    <property type="match status" value="1"/>
</dbReference>
<name>X0Z4W9_9ZZZZ</name>
<feature type="domain" description="Gingipain" evidence="1">
    <location>
        <begin position="2"/>
        <end position="221"/>
    </location>
</feature>
<accession>X0Z4W9</accession>
<dbReference type="InterPro" id="IPR001769">
    <property type="entry name" value="Gingipain"/>
</dbReference>
<reference evidence="2" key="1">
    <citation type="journal article" date="2014" name="Front. Microbiol.">
        <title>High frequency of phylogenetically diverse reductive dehalogenase-homologous genes in deep subseafloor sedimentary metagenomes.</title>
        <authorList>
            <person name="Kawai M."/>
            <person name="Futagami T."/>
            <person name="Toyoda A."/>
            <person name="Takaki Y."/>
            <person name="Nishi S."/>
            <person name="Hori S."/>
            <person name="Arai W."/>
            <person name="Tsubouchi T."/>
            <person name="Morono Y."/>
            <person name="Uchiyama I."/>
            <person name="Ito T."/>
            <person name="Fujiyama A."/>
            <person name="Inagaki F."/>
            <person name="Takami H."/>
        </authorList>
    </citation>
    <scope>NUCLEOTIDE SEQUENCE</scope>
    <source>
        <strain evidence="2">Expedition CK06-06</strain>
    </source>
</reference>
<proteinExistence type="predicted"/>
<dbReference type="EMBL" id="BARS01052560">
    <property type="protein sequence ID" value="GAG43571.1"/>
    <property type="molecule type" value="Genomic_DNA"/>
</dbReference>
<feature type="non-terminal residue" evidence="2">
    <location>
        <position position="231"/>
    </location>
</feature>
<comment type="caution">
    <text evidence="2">The sequence shown here is derived from an EMBL/GenBank/DDBJ whole genome shotgun (WGS) entry which is preliminary data.</text>
</comment>
<feature type="non-terminal residue" evidence="2">
    <location>
        <position position="1"/>
    </location>
</feature>
<dbReference type="InterPro" id="IPR029030">
    <property type="entry name" value="Caspase-like_dom_sf"/>
</dbReference>
<dbReference type="Gene3D" id="3.40.50.1460">
    <property type="match status" value="1"/>
</dbReference>
<organism evidence="2">
    <name type="scientific">marine sediment metagenome</name>
    <dbReference type="NCBI Taxonomy" id="412755"/>
    <lineage>
        <taxon>unclassified sequences</taxon>
        <taxon>metagenomes</taxon>
        <taxon>ecological metagenomes</taxon>
    </lineage>
</organism>
<dbReference type="GO" id="GO:0008234">
    <property type="term" value="F:cysteine-type peptidase activity"/>
    <property type="evidence" value="ECO:0007669"/>
    <property type="project" value="InterPro"/>
</dbReference>